<dbReference type="EMBL" id="FUYC01000015">
    <property type="protein sequence ID" value="SKA91788.1"/>
    <property type="molecule type" value="Genomic_DNA"/>
</dbReference>
<evidence type="ECO:0000259" key="4">
    <source>
        <dbReference type="PROSITE" id="PS50042"/>
    </source>
</evidence>
<dbReference type="Pfam" id="PF13545">
    <property type="entry name" value="HTH_Crp_2"/>
    <property type="match status" value="1"/>
</dbReference>
<dbReference type="Pfam" id="PF00027">
    <property type="entry name" value="cNMP_binding"/>
    <property type="match status" value="1"/>
</dbReference>
<dbReference type="SMART" id="SM00419">
    <property type="entry name" value="HTH_CRP"/>
    <property type="match status" value="1"/>
</dbReference>
<dbReference type="Gene3D" id="1.10.10.10">
    <property type="entry name" value="Winged helix-like DNA-binding domain superfamily/Winged helix DNA-binding domain"/>
    <property type="match status" value="1"/>
</dbReference>
<dbReference type="InterPro" id="IPR036388">
    <property type="entry name" value="WH-like_DNA-bd_sf"/>
</dbReference>
<dbReference type="SUPFAM" id="SSF46785">
    <property type="entry name" value="Winged helix' DNA-binding domain"/>
    <property type="match status" value="1"/>
</dbReference>
<dbReference type="GO" id="GO:0003677">
    <property type="term" value="F:DNA binding"/>
    <property type="evidence" value="ECO:0007669"/>
    <property type="project" value="UniProtKB-KW"/>
</dbReference>
<protein>
    <submittedName>
        <fullName evidence="6">CRP/FNR family transcriptional regulator, anaerobic regulatory protein</fullName>
    </submittedName>
</protein>
<evidence type="ECO:0000313" key="6">
    <source>
        <dbReference type="EMBL" id="SKA91788.1"/>
    </source>
</evidence>
<dbReference type="PANTHER" id="PTHR24567">
    <property type="entry name" value="CRP FAMILY TRANSCRIPTIONAL REGULATORY PROTEIN"/>
    <property type="match status" value="1"/>
</dbReference>
<dbReference type="InterPro" id="IPR050397">
    <property type="entry name" value="Env_Response_Regulators"/>
</dbReference>
<feature type="domain" description="HTH crp-type" evidence="5">
    <location>
        <begin position="137"/>
        <end position="207"/>
    </location>
</feature>
<dbReference type="InterPro" id="IPR012318">
    <property type="entry name" value="HTH_CRP"/>
</dbReference>
<sequence length="214" mass="24110">MPLFQGLAERDQAELADQAFIRRFDPEEMIFRQGDEVTRFHVLMEGGVKLFRSTSEGKEQTLYVVDPGEPFCLCTIYNNRVAPLNARAIAASRVMSLPGDVMEKHSHGTPLLLLNILRVLNTRLLSSMQMIEDLALRDVQQRTASFLRHTLLAQGDDADRVSLRVPRHEVARILGTTPESISRVLARMTQQGMIRAQGRDIAILDREALDRMAG</sequence>
<dbReference type="GO" id="GO:0005829">
    <property type="term" value="C:cytosol"/>
    <property type="evidence" value="ECO:0007669"/>
    <property type="project" value="TreeGrafter"/>
</dbReference>
<dbReference type="InterPro" id="IPR000595">
    <property type="entry name" value="cNMP-bd_dom"/>
</dbReference>
<dbReference type="Gene3D" id="2.60.120.10">
    <property type="entry name" value="Jelly Rolls"/>
    <property type="match status" value="1"/>
</dbReference>
<evidence type="ECO:0000259" key="5">
    <source>
        <dbReference type="PROSITE" id="PS51063"/>
    </source>
</evidence>
<dbReference type="SUPFAM" id="SSF51206">
    <property type="entry name" value="cAMP-binding domain-like"/>
    <property type="match status" value="1"/>
</dbReference>
<dbReference type="PRINTS" id="PR00034">
    <property type="entry name" value="HTHCRP"/>
</dbReference>
<feature type="domain" description="Cyclic nucleotide-binding" evidence="4">
    <location>
        <begin position="3"/>
        <end position="97"/>
    </location>
</feature>
<dbReference type="GO" id="GO:0003700">
    <property type="term" value="F:DNA-binding transcription factor activity"/>
    <property type="evidence" value="ECO:0007669"/>
    <property type="project" value="TreeGrafter"/>
</dbReference>
<accession>A0A1T4XRN7</accession>
<name>A0A1T4XRN7_9BACT</name>
<dbReference type="CDD" id="cd00038">
    <property type="entry name" value="CAP_ED"/>
    <property type="match status" value="1"/>
</dbReference>
<dbReference type="PROSITE" id="PS50042">
    <property type="entry name" value="CNMP_BINDING_3"/>
    <property type="match status" value="1"/>
</dbReference>
<evidence type="ECO:0000256" key="1">
    <source>
        <dbReference type="ARBA" id="ARBA00023015"/>
    </source>
</evidence>
<keyword evidence="2" id="KW-0238">DNA-binding</keyword>
<keyword evidence="1" id="KW-0805">Transcription regulation</keyword>
<evidence type="ECO:0000256" key="2">
    <source>
        <dbReference type="ARBA" id="ARBA00023125"/>
    </source>
</evidence>
<evidence type="ECO:0000313" key="7">
    <source>
        <dbReference type="Proteomes" id="UP000190027"/>
    </source>
</evidence>
<dbReference type="PANTHER" id="PTHR24567:SF26">
    <property type="entry name" value="REGULATORY PROTEIN YEIL"/>
    <property type="match status" value="1"/>
</dbReference>
<dbReference type="InterPro" id="IPR018490">
    <property type="entry name" value="cNMP-bd_dom_sf"/>
</dbReference>
<dbReference type="PROSITE" id="PS51063">
    <property type="entry name" value="HTH_CRP_2"/>
    <property type="match status" value="1"/>
</dbReference>
<dbReference type="Proteomes" id="UP000190027">
    <property type="component" value="Unassembled WGS sequence"/>
</dbReference>
<gene>
    <name evidence="6" type="ORF">SAMN02745704_02370</name>
</gene>
<dbReference type="SMART" id="SM00100">
    <property type="entry name" value="cNMP"/>
    <property type="match status" value="1"/>
</dbReference>
<keyword evidence="3" id="KW-0804">Transcription</keyword>
<organism evidence="6 7">
    <name type="scientific">Paucidesulfovibrio gracilis DSM 16080</name>
    <dbReference type="NCBI Taxonomy" id="1121449"/>
    <lineage>
        <taxon>Bacteria</taxon>
        <taxon>Pseudomonadati</taxon>
        <taxon>Thermodesulfobacteriota</taxon>
        <taxon>Desulfovibrionia</taxon>
        <taxon>Desulfovibrionales</taxon>
        <taxon>Desulfovibrionaceae</taxon>
        <taxon>Paucidesulfovibrio</taxon>
    </lineage>
</organism>
<keyword evidence="7" id="KW-1185">Reference proteome</keyword>
<reference evidence="6 7" key="1">
    <citation type="submission" date="2017-02" db="EMBL/GenBank/DDBJ databases">
        <authorList>
            <person name="Peterson S.W."/>
        </authorList>
    </citation>
    <scope>NUCLEOTIDE SEQUENCE [LARGE SCALE GENOMIC DNA]</scope>
    <source>
        <strain evidence="6 7">DSM 16080</strain>
    </source>
</reference>
<dbReference type="InterPro" id="IPR014710">
    <property type="entry name" value="RmlC-like_jellyroll"/>
</dbReference>
<dbReference type="InterPro" id="IPR036390">
    <property type="entry name" value="WH_DNA-bd_sf"/>
</dbReference>
<dbReference type="AlphaFoldDB" id="A0A1T4XRN7"/>
<proteinExistence type="predicted"/>
<evidence type="ECO:0000256" key="3">
    <source>
        <dbReference type="ARBA" id="ARBA00023163"/>
    </source>
</evidence>
<dbReference type="STRING" id="1121449.SAMN02745704_02370"/>